<evidence type="ECO:0000256" key="1">
    <source>
        <dbReference type="ARBA" id="ARBA00006914"/>
    </source>
</evidence>
<dbReference type="InterPro" id="IPR027417">
    <property type="entry name" value="P-loop_NTPase"/>
</dbReference>
<dbReference type="Proteomes" id="UP001501676">
    <property type="component" value="Unassembled WGS sequence"/>
</dbReference>
<keyword evidence="2" id="KW-0547">Nucleotide-binding</keyword>
<dbReference type="SUPFAM" id="SSF52540">
    <property type="entry name" value="P-loop containing nucleoside triphosphate hydrolases"/>
    <property type="match status" value="1"/>
</dbReference>
<name>A0ABP6T1K8_9ACTN</name>
<feature type="domain" description="AAA+ ATPase" evidence="4">
    <location>
        <begin position="250"/>
        <end position="377"/>
    </location>
</feature>
<dbReference type="InterPro" id="IPR050221">
    <property type="entry name" value="26S_Proteasome_ATPase"/>
</dbReference>
<dbReference type="Pfam" id="PF00004">
    <property type="entry name" value="AAA"/>
    <property type="match status" value="1"/>
</dbReference>
<organism evidence="5 6">
    <name type="scientific">Cryptosporangium minutisporangium</name>
    <dbReference type="NCBI Taxonomy" id="113569"/>
    <lineage>
        <taxon>Bacteria</taxon>
        <taxon>Bacillati</taxon>
        <taxon>Actinomycetota</taxon>
        <taxon>Actinomycetes</taxon>
        <taxon>Cryptosporangiales</taxon>
        <taxon>Cryptosporangiaceae</taxon>
        <taxon>Cryptosporangium</taxon>
    </lineage>
</organism>
<comment type="similarity">
    <text evidence="1">Belongs to the AAA ATPase family.</text>
</comment>
<dbReference type="CDD" id="cd19481">
    <property type="entry name" value="RecA-like_protease"/>
    <property type="match status" value="1"/>
</dbReference>
<dbReference type="Gene3D" id="1.10.8.60">
    <property type="match status" value="1"/>
</dbReference>
<evidence type="ECO:0000313" key="6">
    <source>
        <dbReference type="Proteomes" id="UP001501676"/>
    </source>
</evidence>
<dbReference type="Gene3D" id="3.40.50.300">
    <property type="entry name" value="P-loop containing nucleotide triphosphate hydrolases"/>
    <property type="match status" value="1"/>
</dbReference>
<proteinExistence type="inferred from homology"/>
<sequence>MDERTAGFVDAFRVFLEEVVHSERGTRPADGPALMPTLQEHLGVDPRTLPVVTEDLPGHVFVNVDLALAAIQEQSGDGTLVGIGGGEQRRHNALSEILESAGRFGQFPLGPVDYVNLATGPDDTRQAVSFGLRLFTFDGTPVAVLQRGPDPRYGDPTARIEVLTPGDDVATRLIVAVREEMRRRSVFRGQVLSLGGSEYEAGVGGVTFHRRPTLTPDEIVLPAGVLERVRRHIAGVAHHRDRLRAAGQHLKRGLLLHGPPGTGKTHTVRFLVGALPELTVVLLAGPSIAYVSEAAQMARALEPALVVLEDCDLVAESRDHFAGEQPLLFAVLEALDGLSDDADVAFLLTTNRVAVLEPALAQRPGRIDLAIEVPLPDESARRQLIALYARSVPFSADALDDAAARAEGTTASFAKELVRRAVLIAAEDDRDATDDDLAQALDEMLSESQAITRSLLGAGGPGAWDEADELEFDAVDGYEEPDGFPGPRPFRPR</sequence>
<comment type="caution">
    <text evidence="5">The sequence shown here is derived from an EMBL/GenBank/DDBJ whole genome shotgun (WGS) entry which is preliminary data.</text>
</comment>
<dbReference type="RefSeq" id="WP_345730271.1">
    <property type="nucleotide sequence ID" value="NZ_BAAAYN010000029.1"/>
</dbReference>
<gene>
    <name evidence="5" type="ORF">GCM10020369_46250</name>
</gene>
<keyword evidence="6" id="KW-1185">Reference proteome</keyword>
<evidence type="ECO:0000259" key="4">
    <source>
        <dbReference type="SMART" id="SM00382"/>
    </source>
</evidence>
<dbReference type="SMART" id="SM00382">
    <property type="entry name" value="AAA"/>
    <property type="match status" value="1"/>
</dbReference>
<evidence type="ECO:0000313" key="5">
    <source>
        <dbReference type="EMBL" id="GAA3390813.1"/>
    </source>
</evidence>
<dbReference type="InterPro" id="IPR003593">
    <property type="entry name" value="AAA+_ATPase"/>
</dbReference>
<evidence type="ECO:0000256" key="3">
    <source>
        <dbReference type="ARBA" id="ARBA00022840"/>
    </source>
</evidence>
<protein>
    <submittedName>
        <fullName evidence="5">AAA family ATPase</fullName>
    </submittedName>
</protein>
<evidence type="ECO:0000256" key="2">
    <source>
        <dbReference type="ARBA" id="ARBA00022741"/>
    </source>
</evidence>
<dbReference type="EMBL" id="BAAAYN010000029">
    <property type="protein sequence ID" value="GAA3390813.1"/>
    <property type="molecule type" value="Genomic_DNA"/>
</dbReference>
<dbReference type="PANTHER" id="PTHR23073">
    <property type="entry name" value="26S PROTEASOME REGULATORY SUBUNIT"/>
    <property type="match status" value="1"/>
</dbReference>
<reference evidence="6" key="1">
    <citation type="journal article" date="2019" name="Int. J. Syst. Evol. Microbiol.">
        <title>The Global Catalogue of Microorganisms (GCM) 10K type strain sequencing project: providing services to taxonomists for standard genome sequencing and annotation.</title>
        <authorList>
            <consortium name="The Broad Institute Genomics Platform"/>
            <consortium name="The Broad Institute Genome Sequencing Center for Infectious Disease"/>
            <person name="Wu L."/>
            <person name="Ma J."/>
        </authorList>
    </citation>
    <scope>NUCLEOTIDE SEQUENCE [LARGE SCALE GENOMIC DNA]</scope>
    <source>
        <strain evidence="6">JCM 9458</strain>
    </source>
</reference>
<keyword evidence="3" id="KW-0067">ATP-binding</keyword>
<accession>A0ABP6T1K8</accession>
<dbReference type="InterPro" id="IPR003959">
    <property type="entry name" value="ATPase_AAA_core"/>
</dbReference>